<sequence>MDNLEIQLWDSMVVHRKTQLALHAKAHATVSSGANPSASHITDHDEVLTSGPYWIPKAQTFILSLHLDFHESITNVCDCGTDAVDVVADSIGTAELWSELGYDVCQLAVTRGDSAFGKNSPTIEMKMRCFDHRDDSTLDCPPDIRVVHLTSVRIDCLLKHASMIAPQPPNGSVHASKPDPIPVSSLDPSPIGGFMLPQASNDRSEGIGNCDQSSHREDTRLPSTMVTRIRFRETQKQDAFALSDDVLVRLVDAVLRKGICTDAMSQSPSINVVCEFQKLSLSEFAPNIFSRAYSNDFEQQAIFVRGLASILSSFSLSSRQSTIQSGALITNGADDVDNNGRRFARELCRKAMWMTLARGLRSSKSARRLTPLCPIRSVLSGTHSRQQTGICPSVLMQNLGSEDLWKRSAMKRAEDVYGEIPLTRQCPEIPASLDSFNECSISAVPSIDDVLDAAMSGYHDVHSAEEGQRELDIFDLLQESESIGGQIDERRNQTRSISPESDVSMLTALVRKVTHTVEQAHAVKTFDVIGGNTLLTQNVIRMHPPWTNVSVRDDVHSPSYDERGPSSQETAVSQWVGDILDREPSSISEPWTCCSDSCTALGINCKTAITDHELISVIQDTIYDSAEEENLLEISMTLSSSESERLTDSSLSDVLGNDHLLWHMWKRRASVAPRGEADIEDMKILYESDPDMKLFAKDWNMDNRDMGSSSNGEPMLQEMPSQLGKTSSSASPTADRRSYFTPSRSSSSSSSPAQTPSDAKLQRRGSMLKRLSWGGRSHSMESAGLNMTSLDGRDFEVKRRRTMEDYATMEKETNGDASNEMLF</sequence>
<comment type="caution">
    <text evidence="2">The sequence shown here is derived from an EMBL/GenBank/DDBJ whole genome shotgun (WGS) entry which is preliminary data.</text>
</comment>
<protein>
    <submittedName>
        <fullName evidence="2">Uncharacterized protein</fullName>
    </submittedName>
</protein>
<dbReference type="GeneID" id="89968790"/>
<dbReference type="RefSeq" id="XP_064712058.1">
    <property type="nucleotide sequence ID" value="XM_064844198.1"/>
</dbReference>
<reference evidence="2 3" key="1">
    <citation type="submission" date="2023-08" db="EMBL/GenBank/DDBJ databases">
        <title>Black Yeasts Isolated from many extreme environments.</title>
        <authorList>
            <person name="Coleine C."/>
            <person name="Stajich J.E."/>
            <person name="Selbmann L."/>
        </authorList>
    </citation>
    <scope>NUCLEOTIDE SEQUENCE [LARGE SCALE GENOMIC DNA]</scope>
    <source>
        <strain evidence="2 3">CCFEE 5792</strain>
    </source>
</reference>
<feature type="compositionally biased region" description="Polar residues" evidence="1">
    <location>
        <begin position="719"/>
        <end position="732"/>
    </location>
</feature>
<name>A0AAV9NQZ1_9EURO</name>
<proteinExistence type="predicted"/>
<evidence type="ECO:0000256" key="1">
    <source>
        <dbReference type="SAM" id="MobiDB-lite"/>
    </source>
</evidence>
<evidence type="ECO:0000313" key="2">
    <source>
        <dbReference type="EMBL" id="KAK5064734.1"/>
    </source>
</evidence>
<accession>A0AAV9NQZ1</accession>
<evidence type="ECO:0000313" key="3">
    <source>
        <dbReference type="Proteomes" id="UP001358417"/>
    </source>
</evidence>
<dbReference type="AlphaFoldDB" id="A0AAV9NQZ1"/>
<dbReference type="EMBL" id="JAVRRD010000001">
    <property type="protein sequence ID" value="KAK5064734.1"/>
    <property type="molecule type" value="Genomic_DNA"/>
</dbReference>
<keyword evidence="3" id="KW-1185">Reference proteome</keyword>
<gene>
    <name evidence="2" type="ORF">LTR84_000568</name>
</gene>
<dbReference type="Proteomes" id="UP001358417">
    <property type="component" value="Unassembled WGS sequence"/>
</dbReference>
<feature type="region of interest" description="Disordered" evidence="1">
    <location>
        <begin position="704"/>
        <end position="763"/>
    </location>
</feature>
<organism evidence="2 3">
    <name type="scientific">Exophiala bonariae</name>
    <dbReference type="NCBI Taxonomy" id="1690606"/>
    <lineage>
        <taxon>Eukaryota</taxon>
        <taxon>Fungi</taxon>
        <taxon>Dikarya</taxon>
        <taxon>Ascomycota</taxon>
        <taxon>Pezizomycotina</taxon>
        <taxon>Eurotiomycetes</taxon>
        <taxon>Chaetothyriomycetidae</taxon>
        <taxon>Chaetothyriales</taxon>
        <taxon>Herpotrichiellaceae</taxon>
        <taxon>Exophiala</taxon>
    </lineage>
</organism>